<dbReference type="RefSeq" id="WP_157728224.1">
    <property type="nucleotide sequence ID" value="NZ_LT629732.1"/>
</dbReference>
<evidence type="ECO:0000313" key="2">
    <source>
        <dbReference type="Proteomes" id="UP000198983"/>
    </source>
</evidence>
<name>A0A1H1MU53_9ACTN</name>
<sequence>MRLSMRAKVIALAVLVVLGAGAVVAFRTVGSSQDQCDKPLSERVGGWTCYSPDPYGEVGVSR</sequence>
<dbReference type="EMBL" id="LT629732">
    <property type="protein sequence ID" value="SDR90240.1"/>
    <property type="molecule type" value="Genomic_DNA"/>
</dbReference>
<dbReference type="Proteomes" id="UP000198983">
    <property type="component" value="Chromosome I"/>
</dbReference>
<accession>A0A1H1MU53</accession>
<evidence type="ECO:0000313" key="1">
    <source>
        <dbReference type="EMBL" id="SDR90240.1"/>
    </source>
</evidence>
<dbReference type="AlphaFoldDB" id="A0A1H1MU53"/>
<protein>
    <submittedName>
        <fullName evidence="1">Uncharacterized protein</fullName>
    </submittedName>
</protein>
<gene>
    <name evidence="1" type="ORF">SAMN04489717_0964</name>
</gene>
<organism evidence="1 2">
    <name type="scientific">Actinopolymorpha singaporensis</name>
    <dbReference type="NCBI Taxonomy" id="117157"/>
    <lineage>
        <taxon>Bacteria</taxon>
        <taxon>Bacillati</taxon>
        <taxon>Actinomycetota</taxon>
        <taxon>Actinomycetes</taxon>
        <taxon>Propionibacteriales</taxon>
        <taxon>Actinopolymorphaceae</taxon>
        <taxon>Actinopolymorpha</taxon>
    </lineage>
</organism>
<reference evidence="1 2" key="1">
    <citation type="submission" date="2016-10" db="EMBL/GenBank/DDBJ databases">
        <authorList>
            <person name="de Groot N.N."/>
        </authorList>
    </citation>
    <scope>NUCLEOTIDE SEQUENCE [LARGE SCALE GENOMIC DNA]</scope>
    <source>
        <strain evidence="1 2">DSM 22024</strain>
    </source>
</reference>
<proteinExistence type="predicted"/>
<keyword evidence="2" id="KW-1185">Reference proteome</keyword>